<dbReference type="Proteomes" id="UP001233673">
    <property type="component" value="Unassembled WGS sequence"/>
</dbReference>
<feature type="chain" id="PRO_5045881134" description="Secreted protein" evidence="1">
    <location>
        <begin position="30"/>
        <end position="196"/>
    </location>
</feature>
<proteinExistence type="predicted"/>
<gene>
    <name evidence="2" type="ORF">QOZ88_13690</name>
</gene>
<accession>A0ABT9IDM7</accession>
<dbReference type="EMBL" id="JASNFN010000014">
    <property type="protein sequence ID" value="MDP5183689.1"/>
    <property type="molecule type" value="Genomic_DNA"/>
</dbReference>
<reference evidence="3" key="1">
    <citation type="submission" date="2023-05" db="EMBL/GenBank/DDBJ databases">
        <title>Draft genome of Pseudofrankia sp. BMG5.37.</title>
        <authorList>
            <person name="Gtari M."/>
            <person name="Ghodhbane F."/>
            <person name="Sbissi I."/>
        </authorList>
    </citation>
    <scope>NUCLEOTIDE SEQUENCE [LARGE SCALE GENOMIC DNA]</scope>
    <source>
        <strain evidence="3">BMG 814</strain>
    </source>
</reference>
<evidence type="ECO:0000313" key="2">
    <source>
        <dbReference type="EMBL" id="MDP5183689.1"/>
    </source>
</evidence>
<keyword evidence="3" id="KW-1185">Reference proteome</keyword>
<evidence type="ECO:0008006" key="4">
    <source>
        <dbReference type="Google" id="ProtNLM"/>
    </source>
</evidence>
<keyword evidence="1" id="KW-0732">Signal</keyword>
<protein>
    <recommendedName>
        <fullName evidence="4">Secreted protein</fullName>
    </recommendedName>
</protein>
<evidence type="ECO:0000313" key="3">
    <source>
        <dbReference type="Proteomes" id="UP001233673"/>
    </source>
</evidence>
<comment type="caution">
    <text evidence="2">The sequence shown here is derived from an EMBL/GenBank/DDBJ whole genome shotgun (WGS) entry which is preliminary data.</text>
</comment>
<dbReference type="RefSeq" id="WP_306000305.1">
    <property type="nucleotide sequence ID" value="NZ_JASNFN010000014.1"/>
</dbReference>
<organism evidence="2 3">
    <name type="scientific">Blastococcus carthaginiensis</name>
    <dbReference type="NCBI Taxonomy" id="3050034"/>
    <lineage>
        <taxon>Bacteria</taxon>
        <taxon>Bacillati</taxon>
        <taxon>Actinomycetota</taxon>
        <taxon>Actinomycetes</taxon>
        <taxon>Geodermatophilales</taxon>
        <taxon>Geodermatophilaceae</taxon>
        <taxon>Blastococcus</taxon>
    </lineage>
</organism>
<evidence type="ECO:0000256" key="1">
    <source>
        <dbReference type="SAM" id="SignalP"/>
    </source>
</evidence>
<sequence>MRTSTFRRGLTVLLLAATAGLVAPGTAAAATEERIGFASSGLDGTDRRTGHTLHSVMEVFDPPTEPAFGVTDFFVGGPLPGGGEGILYECTTEDRVRARLHALHSAVASGVLPLTCSSPVGLPDRQGYAVVGMVWHGTGPVEQHVFDHGGCTEYLDVRAARVAGGIRLVVPDVAVGRLVTVDPAESELRRQRMVCG</sequence>
<name>A0ABT9IDM7_9ACTN</name>
<feature type="signal peptide" evidence="1">
    <location>
        <begin position="1"/>
        <end position="29"/>
    </location>
</feature>